<dbReference type="AlphaFoldDB" id="A0A9N9GUD0"/>
<evidence type="ECO:0000313" key="3">
    <source>
        <dbReference type="Proteomes" id="UP000789831"/>
    </source>
</evidence>
<proteinExistence type="predicted"/>
<evidence type="ECO:0000313" key="2">
    <source>
        <dbReference type="EMBL" id="CAG8630452.1"/>
    </source>
</evidence>
<reference evidence="2" key="1">
    <citation type="submission" date="2021-06" db="EMBL/GenBank/DDBJ databases">
        <authorList>
            <person name="Kallberg Y."/>
            <person name="Tangrot J."/>
            <person name="Rosling A."/>
        </authorList>
    </citation>
    <scope>NUCLEOTIDE SEQUENCE</scope>
    <source>
        <strain evidence="2">MT106</strain>
    </source>
</reference>
<organism evidence="2 3">
    <name type="scientific">Ambispora gerdemannii</name>
    <dbReference type="NCBI Taxonomy" id="144530"/>
    <lineage>
        <taxon>Eukaryota</taxon>
        <taxon>Fungi</taxon>
        <taxon>Fungi incertae sedis</taxon>
        <taxon>Mucoromycota</taxon>
        <taxon>Glomeromycotina</taxon>
        <taxon>Glomeromycetes</taxon>
        <taxon>Archaeosporales</taxon>
        <taxon>Ambisporaceae</taxon>
        <taxon>Ambispora</taxon>
    </lineage>
</organism>
<name>A0A9N9GUD0_9GLOM</name>
<accession>A0A9N9GUD0</accession>
<feature type="chain" id="PRO_5040389389" evidence="1">
    <location>
        <begin position="27"/>
        <end position="177"/>
    </location>
</feature>
<keyword evidence="1" id="KW-0732">Signal</keyword>
<protein>
    <submittedName>
        <fullName evidence="2">9618_t:CDS:1</fullName>
    </submittedName>
</protein>
<dbReference type="EMBL" id="CAJVPL010003318">
    <property type="protein sequence ID" value="CAG8630452.1"/>
    <property type="molecule type" value="Genomic_DNA"/>
</dbReference>
<dbReference type="Proteomes" id="UP000789831">
    <property type="component" value="Unassembled WGS sequence"/>
</dbReference>
<comment type="caution">
    <text evidence="2">The sequence shown here is derived from an EMBL/GenBank/DDBJ whole genome shotgun (WGS) entry which is preliminary data.</text>
</comment>
<evidence type="ECO:0000256" key="1">
    <source>
        <dbReference type="SAM" id="SignalP"/>
    </source>
</evidence>
<keyword evidence="3" id="KW-1185">Reference proteome</keyword>
<feature type="signal peptide" evidence="1">
    <location>
        <begin position="1"/>
        <end position="26"/>
    </location>
</feature>
<gene>
    <name evidence="2" type="ORF">AGERDE_LOCUS10502</name>
</gene>
<sequence>MSKLALKLILFFQLIFLTHFIAKIGATGSFLVDNSHYQDINVFRSNTTNEISHQPVTDLHLKDPGSNKLELDDHELESDFQLKDPGSNKLELDDHELESDDIDTLLGDDDDDINAAQRLNRRSINLARRRCRRTCTVFVVLEDVSRGRVEVEGEGVQENNWKDSIIFLDGRLRDEAK</sequence>